<protein>
    <submittedName>
        <fullName evidence="3">Bacterial FdrA family protein</fullName>
    </submittedName>
</protein>
<feature type="domain" description="CoA-binding" evidence="2">
    <location>
        <begin position="191"/>
        <end position="281"/>
    </location>
</feature>
<dbReference type="Pfam" id="PF02629">
    <property type="entry name" value="CoA_binding"/>
    <property type="match status" value="1"/>
</dbReference>
<name>E8N1J5_ANATU</name>
<dbReference type="GO" id="GO:0004776">
    <property type="term" value="F:succinate-CoA ligase (GDP-forming) activity"/>
    <property type="evidence" value="ECO:0007669"/>
    <property type="project" value="TreeGrafter"/>
</dbReference>
<dbReference type="GO" id="GO:0006099">
    <property type="term" value="P:tricarboxylic acid cycle"/>
    <property type="evidence" value="ECO:0007669"/>
    <property type="project" value="TreeGrafter"/>
</dbReference>
<dbReference type="InParanoid" id="E8N1J5"/>
<dbReference type="STRING" id="926569.ANT_05660"/>
<evidence type="ECO:0000313" key="4">
    <source>
        <dbReference type="Proteomes" id="UP000008922"/>
    </source>
</evidence>
<evidence type="ECO:0000259" key="1">
    <source>
        <dbReference type="Pfam" id="PF00549"/>
    </source>
</evidence>
<evidence type="ECO:0000313" key="3">
    <source>
        <dbReference type="EMBL" id="BAJ62600.1"/>
    </source>
</evidence>
<dbReference type="AlphaFoldDB" id="E8N1J5"/>
<proteinExistence type="predicted"/>
<dbReference type="InterPro" id="IPR005811">
    <property type="entry name" value="SUCC_ACL_C"/>
</dbReference>
<dbReference type="InterPro" id="IPR016102">
    <property type="entry name" value="Succinyl-CoA_synth-like"/>
</dbReference>
<dbReference type="HOGENOM" id="CLU_026233_1_0_0"/>
<dbReference type="RefSeq" id="WP_013558995.1">
    <property type="nucleotide sequence ID" value="NC_014960.1"/>
</dbReference>
<evidence type="ECO:0000259" key="2">
    <source>
        <dbReference type="Pfam" id="PF02629"/>
    </source>
</evidence>
<dbReference type="eggNOG" id="COG0074">
    <property type="taxonomic scope" value="Bacteria"/>
</dbReference>
<dbReference type="EMBL" id="AP012029">
    <property type="protein sequence ID" value="BAJ62600.1"/>
    <property type="molecule type" value="Genomic_DNA"/>
</dbReference>
<accession>E8N1J5</accession>
<dbReference type="OrthoDB" id="6193532at2"/>
<feature type="domain" description="ATP-citrate synthase/succinyl-CoA ligase C-terminal" evidence="1">
    <location>
        <begin position="340"/>
        <end position="501"/>
    </location>
</feature>
<dbReference type="KEGG" id="atm:ANT_05660"/>
<dbReference type="Gene3D" id="3.40.50.720">
    <property type="entry name" value="NAD(P)-binding Rossmann-like Domain"/>
    <property type="match status" value="1"/>
</dbReference>
<dbReference type="Pfam" id="PF00549">
    <property type="entry name" value="Ligase_CoA"/>
    <property type="match status" value="1"/>
</dbReference>
<dbReference type="NCBIfam" id="NF004760">
    <property type="entry name" value="PRK06091.1"/>
    <property type="match status" value="1"/>
</dbReference>
<sequence length="574" mass="61647">MAAIKVEIRSGVYYDSAVLMQLQRSLASLPGIEDAGVVMGTESNKELLAHIDLTTPEVEKAQPNDLVIVVRGVDEKAATEALGKVDELLTRKKGGAEQAYRPRSIEGANDMLPEASWVLVSVAGRYAAGVAREAMRLGKHVFLFSDNVSVEEEIALKQEAAEKGLLVMGPDCGTALIGGYGLGFANKVRRGNIGVVAAAGTGLQHVTSRIHQLGGGITHGIGTGGRDLSEKVGAVTFRQGIELLSRDPETKVIVLVSKPPSPKVAEEVLKLARKAGKPVVVNFIARPLSLPQMDNLYFARGLDHAAELAVELSRNLPALETDVDLGLERFAAGQKYLRGLFSGGTLAYEAQHILASYLPKVYANAPINKELKLPNSYVSQEHCIVDLGEDEFTQGRLHPMMDNELRIRRLMEEAADPSVAIILLDVVIGYGSHPDPASELGPAVARAKALAKEAGRYLEVIAVVCGTDEDPQKLDAQVQQMKDGGAWVSTSNEEAMRYAGRLARALSQEAGGEFTMKPVDLSTLQRPLAAINVGLESFAENLAAQGAPVIHVDWRPPAGGNERLMAILERMKQR</sequence>
<keyword evidence="4" id="KW-1185">Reference proteome</keyword>
<dbReference type="InterPro" id="IPR003781">
    <property type="entry name" value="CoA-bd"/>
</dbReference>
<organism evidence="3 4">
    <name type="scientific">Anaerolinea thermophila (strain DSM 14523 / JCM 11388 / NBRC 100420 / UNI-1)</name>
    <dbReference type="NCBI Taxonomy" id="926569"/>
    <lineage>
        <taxon>Bacteria</taxon>
        <taxon>Bacillati</taxon>
        <taxon>Chloroflexota</taxon>
        <taxon>Anaerolineae</taxon>
        <taxon>Anaerolineales</taxon>
        <taxon>Anaerolineaceae</taxon>
        <taxon>Anaerolinea</taxon>
    </lineage>
</organism>
<reference evidence="3 4" key="1">
    <citation type="submission" date="2010-12" db="EMBL/GenBank/DDBJ databases">
        <title>Whole genome sequence of Anaerolinea thermophila UNI-1.</title>
        <authorList>
            <person name="Narita-Yamada S."/>
            <person name="Kishi E."/>
            <person name="Watanabe Y."/>
            <person name="Takasaki K."/>
            <person name="Ankai A."/>
            <person name="Oguchi A."/>
            <person name="Fukui S."/>
            <person name="Takahashi M."/>
            <person name="Yashiro I."/>
            <person name="Hosoyama A."/>
            <person name="Sekiguchi Y."/>
            <person name="Hanada S."/>
            <person name="Fujita N."/>
        </authorList>
    </citation>
    <scope>NUCLEOTIDE SEQUENCE [LARGE SCALE GENOMIC DNA]</scope>
    <source>
        <strain evidence="4">DSM 14523 / JCM 11388 / NBRC 100420 / UNI-1</strain>
    </source>
</reference>
<dbReference type="PANTHER" id="PTHR11117:SF24">
    <property type="entry name" value="PROTEIN FDRA"/>
    <property type="match status" value="1"/>
</dbReference>
<gene>
    <name evidence="3" type="ordered locus">ANT_05660</name>
</gene>
<dbReference type="SUPFAM" id="SSF52210">
    <property type="entry name" value="Succinyl-CoA synthetase domains"/>
    <property type="match status" value="2"/>
</dbReference>
<dbReference type="GO" id="GO:0005829">
    <property type="term" value="C:cytosol"/>
    <property type="evidence" value="ECO:0007669"/>
    <property type="project" value="TreeGrafter"/>
</dbReference>
<dbReference type="GO" id="GO:0009361">
    <property type="term" value="C:succinate-CoA ligase complex (ADP-forming)"/>
    <property type="evidence" value="ECO:0007669"/>
    <property type="project" value="TreeGrafter"/>
</dbReference>
<dbReference type="Gene3D" id="3.40.50.261">
    <property type="entry name" value="Succinyl-CoA synthetase domains"/>
    <property type="match status" value="2"/>
</dbReference>
<dbReference type="PANTHER" id="PTHR11117">
    <property type="entry name" value="SUCCINYL-COA LIGASE SUBUNIT ALPHA"/>
    <property type="match status" value="1"/>
</dbReference>
<dbReference type="GO" id="GO:0004775">
    <property type="term" value="F:succinate-CoA ligase (ADP-forming) activity"/>
    <property type="evidence" value="ECO:0007669"/>
    <property type="project" value="TreeGrafter"/>
</dbReference>
<dbReference type="Proteomes" id="UP000008922">
    <property type="component" value="Chromosome"/>
</dbReference>